<organism evidence="1 2">
    <name type="scientific">Actinomadura craniellae</name>
    <dbReference type="NCBI Taxonomy" id="2231787"/>
    <lineage>
        <taxon>Bacteria</taxon>
        <taxon>Bacillati</taxon>
        <taxon>Actinomycetota</taxon>
        <taxon>Actinomycetes</taxon>
        <taxon>Streptosporangiales</taxon>
        <taxon>Thermomonosporaceae</taxon>
        <taxon>Actinomadura</taxon>
    </lineage>
</organism>
<proteinExistence type="predicted"/>
<dbReference type="AlphaFoldDB" id="A0A365GXJ4"/>
<dbReference type="EMBL" id="QLYX01000018">
    <property type="protein sequence ID" value="RAY11555.1"/>
    <property type="molecule type" value="Genomic_DNA"/>
</dbReference>
<accession>A0A365GXJ4</accession>
<evidence type="ECO:0008006" key="3">
    <source>
        <dbReference type="Google" id="ProtNLM"/>
    </source>
</evidence>
<dbReference type="Proteomes" id="UP000251891">
    <property type="component" value="Unassembled WGS sequence"/>
</dbReference>
<evidence type="ECO:0000313" key="1">
    <source>
        <dbReference type="EMBL" id="RAY11555.1"/>
    </source>
</evidence>
<evidence type="ECO:0000313" key="2">
    <source>
        <dbReference type="Proteomes" id="UP000251891"/>
    </source>
</evidence>
<dbReference type="RefSeq" id="WP_111871461.1">
    <property type="nucleotide sequence ID" value="NZ_QLYX01000018.1"/>
</dbReference>
<sequence length="134" mass="14710">MSHSIGGLELPQELVSAIQSGRWTPPEDTGTYLSVFGEEPEQPEFYDLDGMARQNESWQRLPSEKVFGEEIAGVSLGIDPRRSLVIGDLGPDLPIALDYRAGGDPRVLYLAYQGRPVWKLVAADVESLLLRLGA</sequence>
<gene>
    <name evidence="1" type="ORF">DPM19_30095</name>
</gene>
<dbReference type="OrthoDB" id="3482692at2"/>
<keyword evidence="2" id="KW-1185">Reference proteome</keyword>
<protein>
    <recommendedName>
        <fullName evidence="3">SMI1/KNR4 family protein</fullName>
    </recommendedName>
</protein>
<name>A0A365GXJ4_9ACTN</name>
<reference evidence="1 2" key="1">
    <citation type="submission" date="2018-06" db="EMBL/GenBank/DDBJ databases">
        <title>Actinomadura craniellae sp. nov. isolated from marine sponge Craniella sp.</title>
        <authorList>
            <person name="Li L."/>
            <person name="Xu Q.H."/>
            <person name="Lin H.W."/>
            <person name="Lu Y.H."/>
        </authorList>
    </citation>
    <scope>NUCLEOTIDE SEQUENCE [LARGE SCALE GENOMIC DNA]</scope>
    <source>
        <strain evidence="1 2">LHW63021</strain>
    </source>
</reference>
<comment type="caution">
    <text evidence="1">The sequence shown here is derived from an EMBL/GenBank/DDBJ whole genome shotgun (WGS) entry which is preliminary data.</text>
</comment>